<dbReference type="Gene3D" id="3.40.50.300">
    <property type="entry name" value="P-loop containing nucleotide triphosphate hydrolases"/>
    <property type="match status" value="1"/>
</dbReference>
<evidence type="ECO:0000256" key="1">
    <source>
        <dbReference type="ARBA" id="ARBA00022741"/>
    </source>
</evidence>
<keyword evidence="4" id="KW-1185">Reference proteome</keyword>
<protein>
    <submittedName>
        <fullName evidence="3">Pilus assembly protein</fullName>
    </submittedName>
</protein>
<accession>A0A427U764</accession>
<dbReference type="Gene3D" id="3.40.50.2300">
    <property type="match status" value="1"/>
</dbReference>
<dbReference type="Pfam" id="PF10609">
    <property type="entry name" value="ParA"/>
    <property type="match status" value="1"/>
</dbReference>
<dbReference type="GO" id="GO:0051782">
    <property type="term" value="P:negative regulation of cell division"/>
    <property type="evidence" value="ECO:0007669"/>
    <property type="project" value="TreeGrafter"/>
</dbReference>
<dbReference type="InterPro" id="IPR050625">
    <property type="entry name" value="ParA/MinD_ATPase"/>
</dbReference>
<dbReference type="SUPFAM" id="SSF52172">
    <property type="entry name" value="CheY-like"/>
    <property type="match status" value="1"/>
</dbReference>
<name>A0A427U764_9VIBR</name>
<dbReference type="GO" id="GO:0005829">
    <property type="term" value="C:cytosol"/>
    <property type="evidence" value="ECO:0007669"/>
    <property type="project" value="TreeGrafter"/>
</dbReference>
<dbReference type="PANTHER" id="PTHR43384:SF6">
    <property type="entry name" value="SEPTUM SITE-DETERMINING PROTEIN MIND HOMOLOG, CHLOROPLASTIC"/>
    <property type="match status" value="1"/>
</dbReference>
<sequence length="387" mass="42030">MKVDNLSVLVAASPLIDAYYLNLAFAEQGITQLIQVPLEREQIIKIALSDGHKVVVLDVMGMPLEQAHDWISDISSRTGCKVVAIGDDETIPYYRSARDAGAIEYLVNPISQQAFASVDFHSQVQAQLSGRRVSVVGSKGGVGTSTIVASLAWTLSHRQHSVTVADLDFSAGDLDLHFDVQGNTALVEMLQYPERLEPVVFERSSISVAANLSLLTGYLPLDSDPFWPEKRALEHLSKFCLQQADSLIFDIPSFSLRDQVGMSALKSSDVRIVVVEPSLASIRSAGQILSLLSKGSHTDVTKTNLLVVNNTKSDKVSLLALNDIHRALGAEIDVSIPFAPLHFLNKSALGQSAIKGNRKVSHAFSLLADKVTGIESQSSFHFWKRGA</sequence>
<evidence type="ECO:0000313" key="3">
    <source>
        <dbReference type="EMBL" id="RSD32474.1"/>
    </source>
</evidence>
<dbReference type="AlphaFoldDB" id="A0A427U764"/>
<dbReference type="GO" id="GO:0009898">
    <property type="term" value="C:cytoplasmic side of plasma membrane"/>
    <property type="evidence" value="ECO:0007669"/>
    <property type="project" value="TreeGrafter"/>
</dbReference>
<keyword evidence="2" id="KW-0067">ATP-binding</keyword>
<comment type="caution">
    <text evidence="3">The sequence shown here is derived from an EMBL/GenBank/DDBJ whole genome shotgun (WGS) entry which is preliminary data.</text>
</comment>
<dbReference type="InterPro" id="IPR027417">
    <property type="entry name" value="P-loop_NTPase"/>
</dbReference>
<organism evidence="3 4">
    <name type="scientific">Vibrio pectenicida</name>
    <dbReference type="NCBI Taxonomy" id="62763"/>
    <lineage>
        <taxon>Bacteria</taxon>
        <taxon>Pseudomonadati</taxon>
        <taxon>Pseudomonadota</taxon>
        <taxon>Gammaproteobacteria</taxon>
        <taxon>Vibrionales</taxon>
        <taxon>Vibrionaceae</taxon>
        <taxon>Vibrio</taxon>
    </lineage>
</organism>
<dbReference type="SUPFAM" id="SSF52540">
    <property type="entry name" value="P-loop containing nucleoside triphosphate hydrolases"/>
    <property type="match status" value="1"/>
</dbReference>
<proteinExistence type="predicted"/>
<dbReference type="OrthoDB" id="5843369at2"/>
<gene>
    <name evidence="3" type="ORF">EJA03_03540</name>
</gene>
<evidence type="ECO:0000313" key="4">
    <source>
        <dbReference type="Proteomes" id="UP000269041"/>
    </source>
</evidence>
<dbReference type="Proteomes" id="UP000269041">
    <property type="component" value="Unassembled WGS sequence"/>
</dbReference>
<evidence type="ECO:0000256" key="2">
    <source>
        <dbReference type="ARBA" id="ARBA00022840"/>
    </source>
</evidence>
<reference evidence="3 4" key="1">
    <citation type="submission" date="2018-12" db="EMBL/GenBank/DDBJ databases">
        <title>Genomic taxonomy of the Vibrionaceae family.</title>
        <authorList>
            <person name="Gomez-Gil B."/>
            <person name="Enciso-Ibarra K."/>
        </authorList>
    </citation>
    <scope>NUCLEOTIDE SEQUENCE [LARGE SCALE GENOMIC DNA]</scope>
    <source>
        <strain evidence="3 4">CAIM 594</strain>
    </source>
</reference>
<dbReference type="EMBL" id="RSFA01000009">
    <property type="protein sequence ID" value="RSD32474.1"/>
    <property type="molecule type" value="Genomic_DNA"/>
</dbReference>
<dbReference type="InterPro" id="IPR033756">
    <property type="entry name" value="YlxH/NBP35"/>
</dbReference>
<dbReference type="GO" id="GO:0005524">
    <property type="term" value="F:ATP binding"/>
    <property type="evidence" value="ECO:0007669"/>
    <property type="project" value="UniProtKB-KW"/>
</dbReference>
<keyword evidence="1" id="KW-0547">Nucleotide-binding</keyword>
<dbReference type="PANTHER" id="PTHR43384">
    <property type="entry name" value="SEPTUM SITE-DETERMINING PROTEIN MIND HOMOLOG, CHLOROPLASTIC-RELATED"/>
    <property type="match status" value="1"/>
</dbReference>
<dbReference type="InterPro" id="IPR011006">
    <property type="entry name" value="CheY-like_superfamily"/>
</dbReference>
<dbReference type="GO" id="GO:0016887">
    <property type="term" value="F:ATP hydrolysis activity"/>
    <property type="evidence" value="ECO:0007669"/>
    <property type="project" value="TreeGrafter"/>
</dbReference>